<dbReference type="AlphaFoldDB" id="A0A317EZZ2"/>
<evidence type="ECO:0000313" key="7">
    <source>
        <dbReference type="EMBL" id="PWS30796.1"/>
    </source>
</evidence>
<proteinExistence type="predicted"/>
<name>A0A317EZZ2_9SPHI</name>
<feature type="transmembrane region" description="Helical" evidence="5">
    <location>
        <begin position="49"/>
        <end position="71"/>
    </location>
</feature>
<dbReference type="Pfam" id="PF07291">
    <property type="entry name" value="MauE"/>
    <property type="match status" value="1"/>
</dbReference>
<feature type="transmembrane region" description="Helical" evidence="5">
    <location>
        <begin position="78"/>
        <end position="99"/>
    </location>
</feature>
<keyword evidence="2 5" id="KW-0812">Transmembrane</keyword>
<keyword evidence="3 5" id="KW-1133">Transmembrane helix</keyword>
<feature type="transmembrane region" description="Helical" evidence="5">
    <location>
        <begin position="119"/>
        <end position="135"/>
    </location>
</feature>
<dbReference type="NCBIfam" id="NF045576">
    <property type="entry name" value="BT_3928_fam"/>
    <property type="match status" value="1"/>
</dbReference>
<dbReference type="InterPro" id="IPR009908">
    <property type="entry name" value="Methylamine_util_MauE"/>
</dbReference>
<evidence type="ECO:0000256" key="2">
    <source>
        <dbReference type="ARBA" id="ARBA00022692"/>
    </source>
</evidence>
<dbReference type="GO" id="GO:0030416">
    <property type="term" value="P:methylamine metabolic process"/>
    <property type="evidence" value="ECO:0007669"/>
    <property type="project" value="InterPro"/>
</dbReference>
<dbReference type="OrthoDB" id="648842at2"/>
<evidence type="ECO:0000256" key="5">
    <source>
        <dbReference type="SAM" id="Phobius"/>
    </source>
</evidence>
<reference evidence="8" key="1">
    <citation type="submission" date="2018-05" db="EMBL/GenBank/DDBJ databases">
        <title>Pedobacter paludis sp. nov., isolated from wetland soil.</title>
        <authorList>
            <person name="Zhang Y."/>
        </authorList>
    </citation>
    <scope>NUCLEOTIDE SEQUENCE [LARGE SCALE GENOMIC DNA]</scope>
    <source>
        <strain evidence="8">R-8</strain>
    </source>
</reference>
<keyword evidence="4 5" id="KW-0472">Membrane</keyword>
<evidence type="ECO:0000256" key="1">
    <source>
        <dbReference type="ARBA" id="ARBA00004141"/>
    </source>
</evidence>
<dbReference type="Proteomes" id="UP000245391">
    <property type="component" value="Unassembled WGS sequence"/>
</dbReference>
<comment type="caution">
    <text evidence="7">The sequence shown here is derived from an EMBL/GenBank/DDBJ whole genome shotgun (WGS) entry which is preliminary data.</text>
</comment>
<feature type="domain" description="Methylamine utilisation protein MauE" evidence="6">
    <location>
        <begin position="3"/>
        <end position="134"/>
    </location>
</feature>
<dbReference type="RefSeq" id="WP_109930748.1">
    <property type="nucleotide sequence ID" value="NZ_QGNY01000005.1"/>
</dbReference>
<evidence type="ECO:0000259" key="6">
    <source>
        <dbReference type="Pfam" id="PF07291"/>
    </source>
</evidence>
<gene>
    <name evidence="7" type="ORF">DF947_14365</name>
</gene>
<accession>A0A317EZZ2</accession>
<protein>
    <submittedName>
        <fullName evidence="7">DoxX family protein</fullName>
    </submittedName>
</protein>
<evidence type="ECO:0000256" key="4">
    <source>
        <dbReference type="ARBA" id="ARBA00023136"/>
    </source>
</evidence>
<organism evidence="7 8">
    <name type="scientific">Pedobacter paludis</name>
    <dbReference type="NCBI Taxonomy" id="2203212"/>
    <lineage>
        <taxon>Bacteria</taxon>
        <taxon>Pseudomonadati</taxon>
        <taxon>Bacteroidota</taxon>
        <taxon>Sphingobacteriia</taxon>
        <taxon>Sphingobacteriales</taxon>
        <taxon>Sphingobacteriaceae</taxon>
        <taxon>Pedobacter</taxon>
    </lineage>
</organism>
<evidence type="ECO:0000256" key="3">
    <source>
        <dbReference type="ARBA" id="ARBA00022989"/>
    </source>
</evidence>
<dbReference type="GO" id="GO:0016020">
    <property type="term" value="C:membrane"/>
    <property type="evidence" value="ECO:0007669"/>
    <property type="project" value="UniProtKB-SubCell"/>
</dbReference>
<keyword evidence="8" id="KW-1185">Reference proteome</keyword>
<sequence length="383" mass="43407">MKNKLLSFARIFVGALFIFSGLIKANDPLGFGYKLQEYFEVFHMDFLNGIATGIAILLCTLEIILGALLLLGFWSKKVAWGLLLLIIFFTLLTFISAAFKVVTSCGCFGDAIPLTPWQSFTKDLILLVLIIYIFLKKDLIKPVTNHALAQKNIAITVTIISLVFGLYTYNFLPIIDFLPYKVGAHIPSLMVIPPGEKPDEFEIMYHLKNKKTKEEKDMSDKDYLKTEIWKDNNWEIIGEPTKRLVKKGFEPKIKDLIITDASGTDYTKEIIENPYYNFVFVAYSLKDANQNVIGNLNALALNATQQFNIRSVLLTSNSAKDAEVFIKKNNLFSEVFYADAVPLKSMVRANPGVLLLKNGVVINKWHFHNVPSFDQLSKKYFSK</sequence>
<comment type="subcellular location">
    <subcellularLocation>
        <location evidence="1">Membrane</location>
        <topology evidence="1">Multi-pass membrane protein</topology>
    </subcellularLocation>
</comment>
<feature type="transmembrane region" description="Helical" evidence="5">
    <location>
        <begin position="147"/>
        <end position="169"/>
    </location>
</feature>
<evidence type="ECO:0000313" key="8">
    <source>
        <dbReference type="Proteomes" id="UP000245391"/>
    </source>
</evidence>
<dbReference type="EMBL" id="QGNY01000005">
    <property type="protein sequence ID" value="PWS30796.1"/>
    <property type="molecule type" value="Genomic_DNA"/>
</dbReference>